<proteinExistence type="predicted"/>
<dbReference type="InterPro" id="IPR003653">
    <property type="entry name" value="Peptidase_C48_C"/>
</dbReference>
<keyword evidence="3" id="KW-1133">Transmembrane helix</keyword>
<evidence type="ECO:0000259" key="4">
    <source>
        <dbReference type="PROSITE" id="PS50600"/>
    </source>
</evidence>
<sequence length="267" mass="30044">MAQGQSDQRESNQKSKDKWYRDPVWQFIGVIVSVIGILVPVLLANPGWFTYLVSLAKPTSLSPTSTPTTSVIGNDPYAPNTTLKMYDQFKNASAWEDYKPKDLYTGQCASEKGEYHVTVPKAPFFHLCYAQTAPYKDLDYEIELKIVQGDCGALVLRANKILEKFYFFRICQNGSFQFLRYDKKGELGYAHKSEPSDKIHIGLGKTNLIAISARDKMFTLYINKQQVGKVEDDTYSNGQIGIAADCDDDQSTTDVIFSNLKVWTPNG</sequence>
<accession>A0A8J3IHV3</accession>
<dbReference type="GO" id="GO:0008234">
    <property type="term" value="F:cysteine-type peptidase activity"/>
    <property type="evidence" value="ECO:0007669"/>
    <property type="project" value="InterPro"/>
</dbReference>
<dbReference type="Proteomes" id="UP000612362">
    <property type="component" value="Unassembled WGS sequence"/>
</dbReference>
<evidence type="ECO:0000313" key="5">
    <source>
        <dbReference type="EMBL" id="GHO51444.1"/>
    </source>
</evidence>
<dbReference type="GO" id="GO:0006508">
    <property type="term" value="P:proteolysis"/>
    <property type="evidence" value="ECO:0007669"/>
    <property type="project" value="UniProtKB-KW"/>
</dbReference>
<keyword evidence="6" id="KW-1185">Reference proteome</keyword>
<dbReference type="RefSeq" id="WP_220200356.1">
    <property type="nucleotide sequence ID" value="NZ_BNJF01000012.1"/>
</dbReference>
<keyword evidence="1" id="KW-0645">Protease</keyword>
<keyword evidence="3" id="KW-0812">Transmembrane</keyword>
<evidence type="ECO:0000256" key="1">
    <source>
        <dbReference type="ARBA" id="ARBA00022670"/>
    </source>
</evidence>
<dbReference type="PROSITE" id="PS50600">
    <property type="entry name" value="ULP_PROTEASE"/>
    <property type="match status" value="1"/>
</dbReference>
<evidence type="ECO:0000256" key="2">
    <source>
        <dbReference type="ARBA" id="ARBA00022801"/>
    </source>
</evidence>
<protein>
    <recommendedName>
        <fullName evidence="4">Ubiquitin-like protease family profile domain-containing protein</fullName>
    </recommendedName>
</protein>
<organism evidence="5 6">
    <name type="scientific">Ktedonospora formicarum</name>
    <dbReference type="NCBI Taxonomy" id="2778364"/>
    <lineage>
        <taxon>Bacteria</taxon>
        <taxon>Bacillati</taxon>
        <taxon>Chloroflexota</taxon>
        <taxon>Ktedonobacteria</taxon>
        <taxon>Ktedonobacterales</taxon>
        <taxon>Ktedonobacteraceae</taxon>
        <taxon>Ktedonospora</taxon>
    </lineage>
</organism>
<dbReference type="EMBL" id="BNJF01000012">
    <property type="protein sequence ID" value="GHO51444.1"/>
    <property type="molecule type" value="Genomic_DNA"/>
</dbReference>
<name>A0A8J3IHV3_9CHLR</name>
<evidence type="ECO:0000313" key="6">
    <source>
        <dbReference type="Proteomes" id="UP000612362"/>
    </source>
</evidence>
<reference evidence="5" key="1">
    <citation type="submission" date="2020-10" db="EMBL/GenBank/DDBJ databases">
        <title>Taxonomic study of unclassified bacteria belonging to the class Ktedonobacteria.</title>
        <authorList>
            <person name="Yabe S."/>
            <person name="Wang C.M."/>
            <person name="Zheng Y."/>
            <person name="Sakai Y."/>
            <person name="Cavaletti L."/>
            <person name="Monciardini P."/>
            <person name="Donadio S."/>
        </authorList>
    </citation>
    <scope>NUCLEOTIDE SEQUENCE</scope>
    <source>
        <strain evidence="5">SOSP1-1</strain>
    </source>
</reference>
<keyword evidence="3" id="KW-0472">Membrane</keyword>
<dbReference type="AlphaFoldDB" id="A0A8J3IHV3"/>
<dbReference type="Gene3D" id="2.60.120.560">
    <property type="entry name" value="Exo-inulinase, domain 1"/>
    <property type="match status" value="1"/>
</dbReference>
<feature type="transmembrane region" description="Helical" evidence="3">
    <location>
        <begin position="24"/>
        <end position="44"/>
    </location>
</feature>
<gene>
    <name evidence="5" type="ORF">KSX_96070</name>
</gene>
<comment type="caution">
    <text evidence="5">The sequence shown here is derived from an EMBL/GenBank/DDBJ whole genome shotgun (WGS) entry which is preliminary data.</text>
</comment>
<keyword evidence="2" id="KW-0378">Hydrolase</keyword>
<feature type="domain" description="Ubiquitin-like protease family profile" evidence="4">
    <location>
        <begin position="1"/>
        <end position="162"/>
    </location>
</feature>
<evidence type="ECO:0000256" key="3">
    <source>
        <dbReference type="SAM" id="Phobius"/>
    </source>
</evidence>